<dbReference type="RefSeq" id="WP_235054110.1">
    <property type="nucleotide sequence ID" value="NZ_JAKFHA010000012.1"/>
</dbReference>
<dbReference type="InterPro" id="IPR042070">
    <property type="entry name" value="PucR_C-HTH_sf"/>
</dbReference>
<dbReference type="Pfam" id="PF13556">
    <property type="entry name" value="HTH_30"/>
    <property type="match status" value="2"/>
</dbReference>
<organism evidence="3 4">
    <name type="scientific">Yinghuangia soli</name>
    <dbReference type="NCBI Taxonomy" id="2908204"/>
    <lineage>
        <taxon>Bacteria</taxon>
        <taxon>Bacillati</taxon>
        <taxon>Actinomycetota</taxon>
        <taxon>Actinomycetes</taxon>
        <taxon>Kitasatosporales</taxon>
        <taxon>Streptomycetaceae</taxon>
        <taxon>Yinghuangia</taxon>
    </lineage>
</organism>
<gene>
    <name evidence="3" type="ORF">LZ495_21120</name>
</gene>
<dbReference type="InterPro" id="IPR025736">
    <property type="entry name" value="PucR_C-HTH_dom"/>
</dbReference>
<protein>
    <submittedName>
        <fullName evidence="3">Helix-turn-helix domain-containing protein</fullName>
    </submittedName>
</protein>
<evidence type="ECO:0000313" key="3">
    <source>
        <dbReference type="EMBL" id="MCF2529705.1"/>
    </source>
</evidence>
<reference evidence="3" key="1">
    <citation type="submission" date="2022-01" db="EMBL/GenBank/DDBJ databases">
        <title>Genome-Based Taxonomic Classification of the Phylum Actinobacteria.</title>
        <authorList>
            <person name="Gao Y."/>
        </authorList>
    </citation>
    <scope>NUCLEOTIDE SEQUENCE</scope>
    <source>
        <strain evidence="3">KLBMP 8922</strain>
    </source>
</reference>
<feature type="domain" description="PucR C-terminal helix-turn-helix" evidence="2">
    <location>
        <begin position="533"/>
        <end position="576"/>
    </location>
</feature>
<dbReference type="Gene3D" id="1.10.10.2840">
    <property type="entry name" value="PucR C-terminal helix-turn-helix domain"/>
    <property type="match status" value="2"/>
</dbReference>
<keyword evidence="4" id="KW-1185">Reference proteome</keyword>
<accession>A0AA41Q196</accession>
<name>A0AA41Q196_9ACTN</name>
<feature type="region of interest" description="Disordered" evidence="1">
    <location>
        <begin position="618"/>
        <end position="640"/>
    </location>
</feature>
<evidence type="ECO:0000259" key="2">
    <source>
        <dbReference type="Pfam" id="PF13556"/>
    </source>
</evidence>
<dbReference type="Proteomes" id="UP001165378">
    <property type="component" value="Unassembled WGS sequence"/>
</dbReference>
<feature type="domain" description="PucR C-terminal helix-turn-helix" evidence="2">
    <location>
        <begin position="445"/>
        <end position="490"/>
    </location>
</feature>
<dbReference type="PANTHER" id="PTHR33744">
    <property type="entry name" value="CARBOHYDRATE DIACID REGULATOR"/>
    <property type="match status" value="1"/>
</dbReference>
<dbReference type="AlphaFoldDB" id="A0AA41Q196"/>
<sequence length="640" mass="67780">MFSLRDLSAIPEFGIGTGAGAEREVHSAVILSGSQWIGPSVEKALVVSDIPSIGVVDRLVRTLAAGRAAGLVIAGAPHEAALGEAREAAARYRFPVLTSTRPLSAWKSGLAQSVMDLSVARTRRHAARLGRLLEQLRAPSDTVGGISGLLADELDAEVVVRGDNGIMAACPAAAPLTLASVIQRPDRPHQTTPTGLFARTVPLSQHEVLIVATKEPQGRADAEVVDHAAAALSYALAPRSRDAGEHVAAAVRGIRLSAFQMLMTGHAVHARRVMAGLAPGLLDSESARVFIVDCARADRDTVMAEVERSLGDRALAVRCPAYHEHVIVVAPEHGSHDGHGGHDAERELRRLRETFSIANVAVGGSLAHPIEGIGSAYGEAADALARASHHPERTVITSSRTPSLVDVLPAGPSYAWASRFLHPILSLPRQGAQILEATAMALEFRTSAAARIIGVHRNTVARRVTQVCGAVGLDPERTLDRITLSLAIQIVTAHPSGPADLPEASLHDILTHPRVRTWADKAIRPLADDRRDLVRTLRAWVDAEFNAGAAAAELGVATKTVRSHIRAAEALLERDLITGMPQDVAEDADEQRLSGLRPLTVALYATTSPGARLPALLRDPTGFPADPPGTGLAELTELRH</sequence>
<dbReference type="InterPro" id="IPR051448">
    <property type="entry name" value="CdaR-like_regulators"/>
</dbReference>
<dbReference type="PANTHER" id="PTHR33744:SF1">
    <property type="entry name" value="DNA-BINDING TRANSCRIPTIONAL ACTIVATOR ADER"/>
    <property type="match status" value="1"/>
</dbReference>
<comment type="caution">
    <text evidence="3">The sequence shown here is derived from an EMBL/GenBank/DDBJ whole genome shotgun (WGS) entry which is preliminary data.</text>
</comment>
<evidence type="ECO:0000256" key="1">
    <source>
        <dbReference type="SAM" id="MobiDB-lite"/>
    </source>
</evidence>
<evidence type="ECO:0000313" key="4">
    <source>
        <dbReference type="Proteomes" id="UP001165378"/>
    </source>
</evidence>
<proteinExistence type="predicted"/>
<dbReference type="EMBL" id="JAKFHA010000012">
    <property type="protein sequence ID" value="MCF2529705.1"/>
    <property type="molecule type" value="Genomic_DNA"/>
</dbReference>